<dbReference type="AlphaFoldDB" id="A0A6M0P451"/>
<comment type="subcellular location">
    <subcellularLocation>
        <location evidence="1">Cell membrane</location>
        <topology evidence="1">Multi-pass membrane protein</topology>
    </subcellularLocation>
</comment>
<evidence type="ECO:0000256" key="6">
    <source>
        <dbReference type="ARBA" id="ARBA00023136"/>
    </source>
</evidence>
<keyword evidence="10" id="KW-1185">Reference proteome</keyword>
<proteinExistence type="predicted"/>
<comment type="caution">
    <text evidence="9">The sequence shown here is derived from an EMBL/GenBank/DDBJ whole genome shotgun (WGS) entry which is preliminary data.</text>
</comment>
<reference evidence="9 10" key="2">
    <citation type="submission" date="2020-03" db="EMBL/GenBank/DDBJ databases">
        <title>Bacillus aquiflavi sp. nov., isolated from yellow water of strong flavor Chinese baijiu in Yibin region of China.</title>
        <authorList>
            <person name="Xie J."/>
        </authorList>
    </citation>
    <scope>NUCLEOTIDE SEQUENCE [LARGE SCALE GENOMIC DNA]</scope>
    <source>
        <strain evidence="9 10">Gsoil 114</strain>
    </source>
</reference>
<feature type="transmembrane region" description="Helical" evidence="7">
    <location>
        <begin position="90"/>
        <end position="112"/>
    </location>
</feature>
<accession>A0A6M0P451</accession>
<keyword evidence="5 7" id="KW-1133">Transmembrane helix</keyword>
<keyword evidence="3" id="KW-1003">Cell membrane</keyword>
<reference evidence="9 10" key="1">
    <citation type="submission" date="2020-02" db="EMBL/GenBank/DDBJ databases">
        <authorList>
            <person name="Feng H."/>
        </authorList>
    </citation>
    <scope>NUCLEOTIDE SEQUENCE [LARGE SCALE GENOMIC DNA]</scope>
    <source>
        <strain evidence="9 10">Gsoil 114</strain>
    </source>
</reference>
<gene>
    <name evidence="9" type="ORF">G4D61_05135</name>
</gene>
<keyword evidence="2" id="KW-0813">Transport</keyword>
<evidence type="ECO:0000313" key="10">
    <source>
        <dbReference type="Proteomes" id="UP000476934"/>
    </source>
</evidence>
<dbReference type="CDD" id="cd17319">
    <property type="entry name" value="MFS_ExuT_GudP_like"/>
    <property type="match status" value="1"/>
</dbReference>
<dbReference type="PROSITE" id="PS50850">
    <property type="entry name" value="MFS"/>
    <property type="match status" value="1"/>
</dbReference>
<evidence type="ECO:0000256" key="5">
    <source>
        <dbReference type="ARBA" id="ARBA00022989"/>
    </source>
</evidence>
<keyword evidence="6 7" id="KW-0472">Membrane</keyword>
<dbReference type="Pfam" id="PF07690">
    <property type="entry name" value="MFS_1"/>
    <property type="match status" value="1"/>
</dbReference>
<dbReference type="OrthoDB" id="6360at2"/>
<evidence type="ECO:0000313" key="9">
    <source>
        <dbReference type="EMBL" id="NEY19351.1"/>
    </source>
</evidence>
<dbReference type="Proteomes" id="UP000476934">
    <property type="component" value="Unassembled WGS sequence"/>
</dbReference>
<feature type="transmembrane region" description="Helical" evidence="7">
    <location>
        <begin position="243"/>
        <end position="264"/>
    </location>
</feature>
<feature type="transmembrane region" description="Helical" evidence="7">
    <location>
        <begin position="406"/>
        <end position="426"/>
    </location>
</feature>
<dbReference type="Gene3D" id="1.20.1250.20">
    <property type="entry name" value="MFS general substrate transporter like domains"/>
    <property type="match status" value="2"/>
</dbReference>
<dbReference type="PANTHER" id="PTHR11662:SF399">
    <property type="entry name" value="FI19708P1-RELATED"/>
    <property type="match status" value="1"/>
</dbReference>
<sequence length="439" mass="48884">MDKNVNKEVNFRKQTNKRTKARWNIAILMWAAIAINYLDRANLSAAAPKIMEDLHINDAQMGIVMSAFFWSYMIFQIPSGWFADKVGHRISLAFAVGWWSVATALTAFARGIGSMIGLRILLGIGESGAYPSNSGVTSKWFPDHERGKVSAFFDSGSKVGTALAMPLIVWIIGFFGWRFSFVVSGLIGIIWMIIWIWYFRDPEKHKYINQEELRYIRDGQVKKDGLDKDQAMKWYELFRYRNIWAMCFGFFTLNYAIYFFITWFPTYLVEERGMKMMNMGFVAMIPPLVGMIGEWIGGWLTDHLYHRRKLSLTVARKINLVGGMLLATSIAFAGMVSSAVMSVALLSISYAGLAIAASAIWSLPGDIAPKNMTSTVGGVQNCASNIGGILGPILTGFIVASTGSFIMALLISGVATLLGAAAYLFWLGEIRPIKPKVKV</sequence>
<dbReference type="EMBL" id="JAAIWK010000005">
    <property type="protein sequence ID" value="NEY19351.1"/>
    <property type="molecule type" value="Genomic_DNA"/>
</dbReference>
<dbReference type="InterPro" id="IPR020846">
    <property type="entry name" value="MFS_dom"/>
</dbReference>
<feature type="transmembrane region" description="Helical" evidence="7">
    <location>
        <begin position="318"/>
        <end position="337"/>
    </location>
</feature>
<name>A0A6M0P451_9BACI</name>
<evidence type="ECO:0000256" key="7">
    <source>
        <dbReference type="SAM" id="Phobius"/>
    </source>
</evidence>
<dbReference type="RefSeq" id="WP_052137879.1">
    <property type="nucleotide sequence ID" value="NZ_JAAIWK010000005.1"/>
</dbReference>
<evidence type="ECO:0000256" key="4">
    <source>
        <dbReference type="ARBA" id="ARBA00022692"/>
    </source>
</evidence>
<dbReference type="GO" id="GO:0022857">
    <property type="term" value="F:transmembrane transporter activity"/>
    <property type="evidence" value="ECO:0007669"/>
    <property type="project" value="InterPro"/>
</dbReference>
<dbReference type="GO" id="GO:0005886">
    <property type="term" value="C:plasma membrane"/>
    <property type="evidence" value="ECO:0007669"/>
    <property type="project" value="UniProtKB-SubCell"/>
</dbReference>
<dbReference type="PANTHER" id="PTHR11662">
    <property type="entry name" value="SOLUTE CARRIER FAMILY 17"/>
    <property type="match status" value="1"/>
</dbReference>
<evidence type="ECO:0000256" key="2">
    <source>
        <dbReference type="ARBA" id="ARBA00022448"/>
    </source>
</evidence>
<protein>
    <submittedName>
        <fullName evidence="9">MFS transporter</fullName>
    </submittedName>
</protein>
<feature type="transmembrane region" description="Helical" evidence="7">
    <location>
        <begin position="343"/>
        <end position="361"/>
    </location>
</feature>
<feature type="transmembrane region" description="Helical" evidence="7">
    <location>
        <begin position="59"/>
        <end position="78"/>
    </location>
</feature>
<dbReference type="PIRSF" id="PIRSF002808">
    <property type="entry name" value="Hexose_phosphate_transp"/>
    <property type="match status" value="1"/>
</dbReference>
<keyword evidence="4 7" id="KW-0812">Transmembrane</keyword>
<evidence type="ECO:0000259" key="8">
    <source>
        <dbReference type="PROSITE" id="PS50850"/>
    </source>
</evidence>
<evidence type="ECO:0000256" key="1">
    <source>
        <dbReference type="ARBA" id="ARBA00004651"/>
    </source>
</evidence>
<dbReference type="SUPFAM" id="SSF103473">
    <property type="entry name" value="MFS general substrate transporter"/>
    <property type="match status" value="1"/>
</dbReference>
<dbReference type="InterPro" id="IPR050382">
    <property type="entry name" value="MFS_Na/Anion_cotransporter"/>
</dbReference>
<feature type="transmembrane region" description="Helical" evidence="7">
    <location>
        <begin position="276"/>
        <end position="297"/>
    </location>
</feature>
<dbReference type="InterPro" id="IPR011701">
    <property type="entry name" value="MFS"/>
</dbReference>
<feature type="transmembrane region" description="Helical" evidence="7">
    <location>
        <begin position="167"/>
        <end position="198"/>
    </location>
</feature>
<feature type="transmembrane region" description="Helical" evidence="7">
    <location>
        <begin position="382"/>
        <end position="400"/>
    </location>
</feature>
<organism evidence="9 10">
    <name type="scientific">Heyndrickxia ginsengihumi</name>
    <dbReference type="NCBI Taxonomy" id="363870"/>
    <lineage>
        <taxon>Bacteria</taxon>
        <taxon>Bacillati</taxon>
        <taxon>Bacillota</taxon>
        <taxon>Bacilli</taxon>
        <taxon>Bacillales</taxon>
        <taxon>Bacillaceae</taxon>
        <taxon>Heyndrickxia</taxon>
    </lineage>
</organism>
<evidence type="ECO:0000256" key="3">
    <source>
        <dbReference type="ARBA" id="ARBA00022475"/>
    </source>
</evidence>
<feature type="domain" description="Major facilitator superfamily (MFS) profile" evidence="8">
    <location>
        <begin position="25"/>
        <end position="431"/>
    </location>
</feature>
<dbReference type="InterPro" id="IPR036259">
    <property type="entry name" value="MFS_trans_sf"/>
</dbReference>
<feature type="transmembrane region" description="Helical" evidence="7">
    <location>
        <begin position="21"/>
        <end position="39"/>
    </location>
</feature>
<dbReference type="InterPro" id="IPR000849">
    <property type="entry name" value="Sugar_P_transporter"/>
</dbReference>